<evidence type="ECO:0000313" key="9">
    <source>
        <dbReference type="Proteomes" id="UP000218231"/>
    </source>
</evidence>
<evidence type="ECO:0000313" key="8">
    <source>
        <dbReference type="EMBL" id="PAV69112.1"/>
    </source>
</evidence>
<evidence type="ECO:0000256" key="1">
    <source>
        <dbReference type="ARBA" id="ARBA00000885"/>
    </source>
</evidence>
<dbReference type="EC" id="2.3.2.26" evidence="3"/>
<dbReference type="GO" id="GO:0006511">
    <property type="term" value="P:ubiquitin-dependent protein catabolic process"/>
    <property type="evidence" value="ECO:0007669"/>
    <property type="project" value="TreeGrafter"/>
</dbReference>
<dbReference type="Proteomes" id="UP000218231">
    <property type="component" value="Unassembled WGS sequence"/>
</dbReference>
<evidence type="ECO:0000256" key="5">
    <source>
        <dbReference type="ARBA" id="ARBA00022786"/>
    </source>
</evidence>
<dbReference type="GO" id="GO:0000209">
    <property type="term" value="P:protein polyubiquitination"/>
    <property type="evidence" value="ECO:0007669"/>
    <property type="project" value="TreeGrafter"/>
</dbReference>
<dbReference type="InterPro" id="IPR000569">
    <property type="entry name" value="HECT_dom"/>
</dbReference>
<comment type="pathway">
    <text evidence="2">Protein modification; protein ubiquitination.</text>
</comment>
<dbReference type="SUPFAM" id="SSF56204">
    <property type="entry name" value="Hect, E3 ligase catalytic domain"/>
    <property type="match status" value="1"/>
</dbReference>
<dbReference type="SMART" id="SM00119">
    <property type="entry name" value="HECTc"/>
    <property type="match status" value="1"/>
</dbReference>
<dbReference type="Gene3D" id="3.30.2410.10">
    <property type="entry name" value="Hect, E3 ligase catalytic domain"/>
    <property type="match status" value="1"/>
</dbReference>
<dbReference type="AlphaFoldDB" id="A0A2A2K5F7"/>
<feature type="active site" description="Glycyl thioester intermediate" evidence="6">
    <location>
        <position position="249"/>
    </location>
</feature>
<dbReference type="InterPro" id="IPR035983">
    <property type="entry name" value="Hect_E3_ubiquitin_ligase"/>
</dbReference>
<dbReference type="PANTHER" id="PTHR11254">
    <property type="entry name" value="HECT DOMAIN UBIQUITIN-PROTEIN LIGASE"/>
    <property type="match status" value="1"/>
</dbReference>
<evidence type="ECO:0000259" key="7">
    <source>
        <dbReference type="PROSITE" id="PS50237"/>
    </source>
</evidence>
<comment type="catalytic activity">
    <reaction evidence="1">
        <text>S-ubiquitinyl-[E2 ubiquitin-conjugating enzyme]-L-cysteine + [acceptor protein]-L-lysine = [E2 ubiquitin-conjugating enzyme]-L-cysteine + N(6)-ubiquitinyl-[acceptor protein]-L-lysine.</text>
        <dbReference type="EC" id="2.3.2.26"/>
    </reaction>
</comment>
<dbReference type="EMBL" id="LIAE01009592">
    <property type="protein sequence ID" value="PAV69112.1"/>
    <property type="molecule type" value="Genomic_DNA"/>
</dbReference>
<name>A0A2A2K5F7_9BILA</name>
<dbReference type="GO" id="GO:0005634">
    <property type="term" value="C:nucleus"/>
    <property type="evidence" value="ECO:0007669"/>
    <property type="project" value="TreeGrafter"/>
</dbReference>
<dbReference type="InterPro" id="IPR050409">
    <property type="entry name" value="E3_ubiq-protein_ligase"/>
</dbReference>
<evidence type="ECO:0000256" key="3">
    <source>
        <dbReference type="ARBA" id="ARBA00012485"/>
    </source>
</evidence>
<proteinExistence type="predicted"/>
<organism evidence="8 9">
    <name type="scientific">Diploscapter pachys</name>
    <dbReference type="NCBI Taxonomy" id="2018661"/>
    <lineage>
        <taxon>Eukaryota</taxon>
        <taxon>Metazoa</taxon>
        <taxon>Ecdysozoa</taxon>
        <taxon>Nematoda</taxon>
        <taxon>Chromadorea</taxon>
        <taxon>Rhabditida</taxon>
        <taxon>Rhabditina</taxon>
        <taxon>Rhabditomorpha</taxon>
        <taxon>Rhabditoidea</taxon>
        <taxon>Rhabditidae</taxon>
        <taxon>Diploscapter</taxon>
    </lineage>
</organism>
<accession>A0A2A2K5F7</accession>
<keyword evidence="9" id="KW-1185">Reference proteome</keyword>
<dbReference type="FunFam" id="3.30.2410.10:FF:000004">
    <property type="entry name" value="E3 ubiquitin-protein ligase HUWE1, variant"/>
    <property type="match status" value="1"/>
</dbReference>
<dbReference type="Gene3D" id="3.90.1750.10">
    <property type="entry name" value="Hect, E3 ligase catalytic domains"/>
    <property type="match status" value="1"/>
</dbReference>
<dbReference type="GO" id="GO:0061630">
    <property type="term" value="F:ubiquitin protein ligase activity"/>
    <property type="evidence" value="ECO:0007669"/>
    <property type="project" value="UniProtKB-EC"/>
</dbReference>
<dbReference type="PANTHER" id="PTHR11254:SF67">
    <property type="entry name" value="E3 UBIQUITIN-PROTEIN LIGASE HUWE1"/>
    <property type="match status" value="1"/>
</dbReference>
<protein>
    <recommendedName>
        <fullName evidence="3">HECT-type E3 ubiquitin transferase</fullName>
        <ecNumber evidence="3">2.3.2.26</ecNumber>
    </recommendedName>
</protein>
<keyword evidence="5 6" id="KW-0833">Ubl conjugation pathway</keyword>
<dbReference type="STRING" id="2018661.A0A2A2K5F7"/>
<dbReference type="Pfam" id="PF00632">
    <property type="entry name" value="HECT"/>
    <property type="match status" value="1"/>
</dbReference>
<evidence type="ECO:0000256" key="4">
    <source>
        <dbReference type="ARBA" id="ARBA00022679"/>
    </source>
</evidence>
<gene>
    <name evidence="8" type="ORF">WR25_05112</name>
</gene>
<keyword evidence="4" id="KW-0808">Transferase</keyword>
<feature type="domain" description="HECT" evidence="7">
    <location>
        <begin position="1"/>
        <end position="282"/>
    </location>
</feature>
<dbReference type="OrthoDB" id="423283at2759"/>
<dbReference type="CDD" id="cd00078">
    <property type="entry name" value="HECTc"/>
    <property type="match status" value="1"/>
</dbReference>
<comment type="caution">
    <text evidence="8">The sequence shown here is derived from an EMBL/GenBank/DDBJ whole genome shotgun (WGS) entry which is preliminary data.</text>
</comment>
<dbReference type="PROSITE" id="PS50237">
    <property type="entry name" value="HECT"/>
    <property type="match status" value="1"/>
</dbReference>
<evidence type="ECO:0000256" key="6">
    <source>
        <dbReference type="PROSITE-ProRule" id="PRU00104"/>
    </source>
</evidence>
<sequence length="282" mass="32356">MGQDAGGLLREWFSVITREIFNPGYALFITAPGDMVTYMINKSSYINPEHIDYFKFVGRLIAKAIFEHKYLDCYFTRAFYKHILNLPVRYQDLESEDPAFYKSLEFLLNNPINDLGLDITFSTDVEEFGVLSVRDLKLGGRDIPVTDENKEEYVKLLLISGLPSVDIDDLCANTEYKTYTKTSPQIQWFWRALRSFEKEDKAKFLQFVTGTSKVPLQGFASLEGMNGVQKFSIHMDSRGGDRLPAAHTCFNQLDLPQYESYEKLRDALLMAIRECTEGFGFA</sequence>
<reference evidence="8 9" key="1">
    <citation type="journal article" date="2017" name="Curr. Biol.">
        <title>Genome architecture and evolution of a unichromosomal asexual nematode.</title>
        <authorList>
            <person name="Fradin H."/>
            <person name="Zegar C."/>
            <person name="Gutwein M."/>
            <person name="Lucas J."/>
            <person name="Kovtun M."/>
            <person name="Corcoran D."/>
            <person name="Baugh L.R."/>
            <person name="Kiontke K."/>
            <person name="Gunsalus K."/>
            <person name="Fitch D.H."/>
            <person name="Piano F."/>
        </authorList>
    </citation>
    <scope>NUCLEOTIDE SEQUENCE [LARGE SCALE GENOMIC DNA]</scope>
    <source>
        <strain evidence="8">PF1309</strain>
    </source>
</reference>
<dbReference type="GO" id="GO:0005737">
    <property type="term" value="C:cytoplasm"/>
    <property type="evidence" value="ECO:0007669"/>
    <property type="project" value="TreeGrafter"/>
</dbReference>
<evidence type="ECO:0000256" key="2">
    <source>
        <dbReference type="ARBA" id="ARBA00004906"/>
    </source>
</evidence>